<organism evidence="2 3">
    <name type="scientific">Gossypium anomalum</name>
    <dbReference type="NCBI Taxonomy" id="47600"/>
    <lineage>
        <taxon>Eukaryota</taxon>
        <taxon>Viridiplantae</taxon>
        <taxon>Streptophyta</taxon>
        <taxon>Embryophyta</taxon>
        <taxon>Tracheophyta</taxon>
        <taxon>Spermatophyta</taxon>
        <taxon>Magnoliopsida</taxon>
        <taxon>eudicotyledons</taxon>
        <taxon>Gunneridae</taxon>
        <taxon>Pentapetalae</taxon>
        <taxon>rosids</taxon>
        <taxon>malvids</taxon>
        <taxon>Malvales</taxon>
        <taxon>Malvaceae</taxon>
        <taxon>Malvoideae</taxon>
        <taxon>Gossypium</taxon>
    </lineage>
</organism>
<evidence type="ECO:0000259" key="1">
    <source>
        <dbReference type="Pfam" id="PF12697"/>
    </source>
</evidence>
<dbReference type="AlphaFoldDB" id="A0A8J5XXI9"/>
<gene>
    <name evidence="2" type="ORF">CXB51_028041</name>
</gene>
<comment type="caution">
    <text evidence="2">The sequence shown here is derived from an EMBL/GenBank/DDBJ whole genome shotgun (WGS) entry which is preliminary data.</text>
</comment>
<accession>A0A8J5XXI9</accession>
<dbReference type="Pfam" id="PF12697">
    <property type="entry name" value="Abhydrolase_6"/>
    <property type="match status" value="1"/>
</dbReference>
<dbReference type="OrthoDB" id="408373at2759"/>
<dbReference type="InterPro" id="IPR029058">
    <property type="entry name" value="AB_hydrolase_fold"/>
</dbReference>
<dbReference type="GO" id="GO:0080032">
    <property type="term" value="F:methyl jasmonate esterase activity"/>
    <property type="evidence" value="ECO:0007669"/>
    <property type="project" value="TreeGrafter"/>
</dbReference>
<dbReference type="InterPro" id="IPR000073">
    <property type="entry name" value="AB_hydrolase_1"/>
</dbReference>
<protein>
    <recommendedName>
        <fullName evidence="1">AB hydrolase-1 domain-containing protein</fullName>
    </recommendedName>
</protein>
<dbReference type="GO" id="GO:0009696">
    <property type="term" value="P:salicylic acid metabolic process"/>
    <property type="evidence" value="ECO:0007669"/>
    <property type="project" value="TreeGrafter"/>
</dbReference>
<proteinExistence type="predicted"/>
<dbReference type="EMBL" id="JAHUZN010000011">
    <property type="protein sequence ID" value="KAG8478301.1"/>
    <property type="molecule type" value="Genomic_DNA"/>
</dbReference>
<dbReference type="Proteomes" id="UP000701853">
    <property type="component" value="Chromosome 11"/>
</dbReference>
<dbReference type="GO" id="GO:0080030">
    <property type="term" value="F:methyl indole-3-acetate esterase activity"/>
    <property type="evidence" value="ECO:0007669"/>
    <property type="project" value="TreeGrafter"/>
</dbReference>
<name>A0A8J5XXI9_9ROSI</name>
<dbReference type="Gene3D" id="3.40.50.1820">
    <property type="entry name" value="alpha/beta hydrolase"/>
    <property type="match status" value="1"/>
</dbReference>
<evidence type="ECO:0000313" key="2">
    <source>
        <dbReference type="EMBL" id="KAG8478301.1"/>
    </source>
</evidence>
<reference evidence="2 3" key="1">
    <citation type="journal article" date="2021" name="bioRxiv">
        <title>The Gossypium anomalum genome as a resource for cotton improvement and evolutionary analysis of hybrid incompatibility.</title>
        <authorList>
            <person name="Grover C.E."/>
            <person name="Yuan D."/>
            <person name="Arick M.A."/>
            <person name="Miller E.R."/>
            <person name="Hu G."/>
            <person name="Peterson D.G."/>
            <person name="Wendel J.F."/>
            <person name="Udall J.A."/>
        </authorList>
    </citation>
    <scope>NUCLEOTIDE SEQUENCE [LARGE SCALE GENOMIC DNA]</scope>
    <source>
        <strain evidence="2">JFW-Udall</strain>
        <tissue evidence="2">Leaf</tissue>
    </source>
</reference>
<dbReference type="SUPFAM" id="SSF53474">
    <property type="entry name" value="alpha/beta-Hydrolases"/>
    <property type="match status" value="1"/>
</dbReference>
<keyword evidence="3" id="KW-1185">Reference proteome</keyword>
<dbReference type="PANTHER" id="PTHR10992:SF943">
    <property type="entry name" value="METHYLESTERASE 10"/>
    <property type="match status" value="1"/>
</dbReference>
<sequence>MERKQHFVLIHGSCHGAWCWYKVVNLLKTAGHQVTALDLGASGVDPKRLDEVTSFSDYLQPLMDFFASLPDEQDRKVILVGHSYAGLCISLAMERFPKKISVAVFIAAYMPHHSSPPATLIQEYFKRTKVEFLMDCEFTFGNGLDKPPTSALFGPNFMKAIAYQHCPLESFQDLELGKMLVRPSGLFVEDLVSGNLLTEEKFGSVDRVFIKLEGDKVMMEEFQQLMIQNSPKDVKVISEAGHMVMLSKPHELYRLLQDIGDNFS</sequence>
<dbReference type="PANTHER" id="PTHR10992">
    <property type="entry name" value="METHYLESTERASE FAMILY MEMBER"/>
    <property type="match status" value="1"/>
</dbReference>
<dbReference type="GO" id="GO:0080031">
    <property type="term" value="F:methyl salicylate esterase activity"/>
    <property type="evidence" value="ECO:0007669"/>
    <property type="project" value="TreeGrafter"/>
</dbReference>
<dbReference type="GO" id="GO:0009694">
    <property type="term" value="P:jasmonic acid metabolic process"/>
    <property type="evidence" value="ECO:0007669"/>
    <property type="project" value="TreeGrafter"/>
</dbReference>
<dbReference type="InterPro" id="IPR045889">
    <property type="entry name" value="MES/HNL"/>
</dbReference>
<dbReference type="FunFam" id="3.40.50.1820:FF:000051">
    <property type="entry name" value="(S)-hydroxynitrile lyase"/>
    <property type="match status" value="1"/>
</dbReference>
<feature type="domain" description="AB hydrolase-1" evidence="1">
    <location>
        <begin position="7"/>
        <end position="253"/>
    </location>
</feature>
<evidence type="ECO:0000313" key="3">
    <source>
        <dbReference type="Proteomes" id="UP000701853"/>
    </source>
</evidence>